<dbReference type="GO" id="GO:0016020">
    <property type="term" value="C:membrane"/>
    <property type="evidence" value="ECO:0007669"/>
    <property type="project" value="UniProtKB-SubCell"/>
</dbReference>
<protein>
    <submittedName>
        <fullName evidence="10">Protein GLUTAMINE DUMPER 3</fullName>
    </submittedName>
</protein>
<comment type="similarity">
    <text evidence="2">Belongs to the GLUTAMINE DUMPER 1 (TC 9.B.60) family.</text>
</comment>
<dbReference type="Proteomes" id="UP000036987">
    <property type="component" value="Unassembled WGS sequence"/>
</dbReference>
<evidence type="ECO:0000256" key="8">
    <source>
        <dbReference type="SAM" id="MobiDB-lite"/>
    </source>
</evidence>
<keyword evidence="3" id="KW-0813">Transport</keyword>
<dbReference type="PANTHER" id="PTHR33228">
    <property type="entry name" value="PROTEIN GLUTAMINE DUMPER 4-RELATED"/>
    <property type="match status" value="1"/>
</dbReference>
<sequence length="120" mass="12988">MVGDSTTQVMSGKHSSWHSPVPYLFGGLAAMLALIIFAVLLLACSYWKLSIFLDRATNHTTNGASVTAPADDDGDVERGDNQEMLEFGKPVCEEKHVVVVMAGDDRPTFLATPIYLLSSK</sequence>
<evidence type="ECO:0000256" key="7">
    <source>
        <dbReference type="ARBA" id="ARBA00023136"/>
    </source>
</evidence>
<accession>A0A0K9PIH5</accession>
<evidence type="ECO:0000256" key="1">
    <source>
        <dbReference type="ARBA" id="ARBA00004167"/>
    </source>
</evidence>
<evidence type="ECO:0000256" key="3">
    <source>
        <dbReference type="ARBA" id="ARBA00022448"/>
    </source>
</evidence>
<dbReference type="InterPro" id="IPR040359">
    <property type="entry name" value="GDU"/>
</dbReference>
<comment type="subcellular location">
    <subcellularLocation>
        <location evidence="1">Membrane</location>
        <topology evidence="1">Single-pass membrane protein</topology>
    </subcellularLocation>
</comment>
<proteinExistence type="inferred from homology"/>
<evidence type="ECO:0000313" key="11">
    <source>
        <dbReference type="Proteomes" id="UP000036987"/>
    </source>
</evidence>
<dbReference type="OMA" id="MAYREPY"/>
<keyword evidence="4 9" id="KW-0812">Transmembrane</keyword>
<name>A0A0K9PIH5_ZOSMR</name>
<dbReference type="GO" id="GO:0080143">
    <property type="term" value="P:regulation of amino acid export"/>
    <property type="evidence" value="ECO:0007669"/>
    <property type="project" value="InterPro"/>
</dbReference>
<evidence type="ECO:0000256" key="2">
    <source>
        <dbReference type="ARBA" id="ARBA00009977"/>
    </source>
</evidence>
<evidence type="ECO:0000256" key="9">
    <source>
        <dbReference type="SAM" id="Phobius"/>
    </source>
</evidence>
<keyword evidence="6 9" id="KW-1133">Transmembrane helix</keyword>
<dbReference type="AlphaFoldDB" id="A0A0K9PIH5"/>
<dbReference type="GO" id="GO:0006865">
    <property type="term" value="P:amino acid transport"/>
    <property type="evidence" value="ECO:0007669"/>
    <property type="project" value="UniProtKB-KW"/>
</dbReference>
<keyword evidence="5" id="KW-0029">Amino-acid transport</keyword>
<evidence type="ECO:0000256" key="4">
    <source>
        <dbReference type="ARBA" id="ARBA00022692"/>
    </source>
</evidence>
<gene>
    <name evidence="10" type="ORF">ZOSMA_24G00660</name>
</gene>
<organism evidence="10 11">
    <name type="scientific">Zostera marina</name>
    <name type="common">Eelgrass</name>
    <dbReference type="NCBI Taxonomy" id="29655"/>
    <lineage>
        <taxon>Eukaryota</taxon>
        <taxon>Viridiplantae</taxon>
        <taxon>Streptophyta</taxon>
        <taxon>Embryophyta</taxon>
        <taxon>Tracheophyta</taxon>
        <taxon>Spermatophyta</taxon>
        <taxon>Magnoliopsida</taxon>
        <taxon>Liliopsida</taxon>
        <taxon>Zosteraceae</taxon>
        <taxon>Zostera</taxon>
    </lineage>
</organism>
<reference evidence="11" key="1">
    <citation type="journal article" date="2016" name="Nature">
        <title>The genome of the seagrass Zostera marina reveals angiosperm adaptation to the sea.</title>
        <authorList>
            <person name="Olsen J.L."/>
            <person name="Rouze P."/>
            <person name="Verhelst B."/>
            <person name="Lin Y.-C."/>
            <person name="Bayer T."/>
            <person name="Collen J."/>
            <person name="Dattolo E."/>
            <person name="De Paoli E."/>
            <person name="Dittami S."/>
            <person name="Maumus F."/>
            <person name="Michel G."/>
            <person name="Kersting A."/>
            <person name="Lauritano C."/>
            <person name="Lohaus R."/>
            <person name="Toepel M."/>
            <person name="Tonon T."/>
            <person name="Vanneste K."/>
            <person name="Amirebrahimi M."/>
            <person name="Brakel J."/>
            <person name="Bostroem C."/>
            <person name="Chovatia M."/>
            <person name="Grimwood J."/>
            <person name="Jenkins J.W."/>
            <person name="Jueterbock A."/>
            <person name="Mraz A."/>
            <person name="Stam W.T."/>
            <person name="Tice H."/>
            <person name="Bornberg-Bauer E."/>
            <person name="Green P.J."/>
            <person name="Pearson G.A."/>
            <person name="Procaccini G."/>
            <person name="Duarte C.M."/>
            <person name="Schmutz J."/>
            <person name="Reusch T.B.H."/>
            <person name="Van de Peer Y."/>
        </authorList>
    </citation>
    <scope>NUCLEOTIDE SEQUENCE [LARGE SCALE GENOMIC DNA]</scope>
    <source>
        <strain evidence="11">cv. Finnish</strain>
    </source>
</reference>
<feature type="transmembrane region" description="Helical" evidence="9">
    <location>
        <begin position="23"/>
        <end position="47"/>
    </location>
</feature>
<feature type="region of interest" description="Disordered" evidence="8">
    <location>
        <begin position="61"/>
        <end position="80"/>
    </location>
</feature>
<dbReference type="EMBL" id="LFYR01000864">
    <property type="protein sequence ID" value="KMZ68045.1"/>
    <property type="molecule type" value="Genomic_DNA"/>
</dbReference>
<evidence type="ECO:0000313" key="10">
    <source>
        <dbReference type="EMBL" id="KMZ68045.1"/>
    </source>
</evidence>
<dbReference type="PANTHER" id="PTHR33228:SF49">
    <property type="entry name" value="PROTEIN GLUTAMINE DUMPER 5"/>
    <property type="match status" value="1"/>
</dbReference>
<dbReference type="OrthoDB" id="1930784at2759"/>
<evidence type="ECO:0000256" key="6">
    <source>
        <dbReference type="ARBA" id="ARBA00022989"/>
    </source>
</evidence>
<evidence type="ECO:0000256" key="5">
    <source>
        <dbReference type="ARBA" id="ARBA00022970"/>
    </source>
</evidence>
<comment type="caution">
    <text evidence="10">The sequence shown here is derived from an EMBL/GenBank/DDBJ whole genome shotgun (WGS) entry which is preliminary data.</text>
</comment>
<keyword evidence="11" id="KW-1185">Reference proteome</keyword>
<keyword evidence="7 9" id="KW-0472">Membrane</keyword>